<dbReference type="InterPro" id="IPR049198">
    <property type="entry name" value="DUF6865"/>
</dbReference>
<accession>A0AAD4Z0T6</accession>
<reference evidence="1 2" key="1">
    <citation type="journal article" date="2022" name="G3 (Bethesda)">
        <title>Whole-genome sequence and methylome profiling of the almond [Prunus dulcis (Mill.) D.A. Webb] cultivar 'Nonpareil'.</title>
        <authorList>
            <person name="D'Amico-Willman K.M."/>
            <person name="Ouma W.Z."/>
            <person name="Meulia T."/>
            <person name="Sideli G.M."/>
            <person name="Gradziel T.M."/>
            <person name="Fresnedo-Ramirez J."/>
        </authorList>
    </citation>
    <scope>NUCLEOTIDE SEQUENCE [LARGE SCALE GENOMIC DNA]</scope>
    <source>
        <strain evidence="1">Clone GOH B32 T37-40</strain>
    </source>
</reference>
<dbReference type="EMBL" id="JAJFAZ020000005">
    <property type="protein sequence ID" value="KAI5327683.1"/>
    <property type="molecule type" value="Genomic_DNA"/>
</dbReference>
<evidence type="ECO:0000313" key="1">
    <source>
        <dbReference type="EMBL" id="KAI5327683.1"/>
    </source>
</evidence>
<organism evidence="1 2">
    <name type="scientific">Prunus dulcis</name>
    <name type="common">Almond</name>
    <name type="synonym">Amygdalus dulcis</name>
    <dbReference type="NCBI Taxonomy" id="3755"/>
    <lineage>
        <taxon>Eukaryota</taxon>
        <taxon>Viridiplantae</taxon>
        <taxon>Streptophyta</taxon>
        <taxon>Embryophyta</taxon>
        <taxon>Tracheophyta</taxon>
        <taxon>Spermatophyta</taxon>
        <taxon>Magnoliopsida</taxon>
        <taxon>eudicotyledons</taxon>
        <taxon>Gunneridae</taxon>
        <taxon>Pentapetalae</taxon>
        <taxon>rosids</taxon>
        <taxon>fabids</taxon>
        <taxon>Rosales</taxon>
        <taxon>Rosaceae</taxon>
        <taxon>Amygdaloideae</taxon>
        <taxon>Amygdaleae</taxon>
        <taxon>Prunus</taxon>
    </lineage>
</organism>
<evidence type="ECO:0000313" key="2">
    <source>
        <dbReference type="Proteomes" id="UP001054821"/>
    </source>
</evidence>
<dbReference type="Proteomes" id="UP001054821">
    <property type="component" value="Chromosome 5"/>
</dbReference>
<gene>
    <name evidence="1" type="ORF">L3X38_027079</name>
</gene>
<keyword evidence="2" id="KW-1185">Reference proteome</keyword>
<name>A0AAD4Z0T6_PRUDU</name>
<protein>
    <submittedName>
        <fullName evidence="1">Uncharacterized protein</fullName>
    </submittedName>
</protein>
<sequence length="115" mass="12750">MKQIHGYVDSVNESISRKSFAVISRTLNVVPRGKIQHFMDSRGACKEVSDELARELLIAISHPVPDQVLDLSFVPRDRVLVANGDGDEKYVSELMTISNVPSPDIKNLKQASICN</sequence>
<dbReference type="AlphaFoldDB" id="A0AAD4Z0T6"/>
<dbReference type="PANTHER" id="PTHR35282">
    <property type="entry name" value="F5D14.24 PROTEIN"/>
    <property type="match status" value="1"/>
</dbReference>
<comment type="caution">
    <text evidence="1">The sequence shown here is derived from an EMBL/GenBank/DDBJ whole genome shotgun (WGS) entry which is preliminary data.</text>
</comment>
<proteinExistence type="predicted"/>
<dbReference type="PANTHER" id="PTHR35282:SF11">
    <property type="entry name" value="EG5651"/>
    <property type="match status" value="1"/>
</dbReference>
<dbReference type="Pfam" id="PF21737">
    <property type="entry name" value="DUF6865"/>
    <property type="match status" value="1"/>
</dbReference>